<sequence length="412" mass="43605">MNLIQEAFAVSNHLSHRWPQGEPRPIHYHYTSDRRPRRLGKALLVVSLCLVAAAALVFGGYLGMVHLANSLADAQRGSFAPRPSSHVEVNANWDPADLPWAQPDPNVSIFVHDQDTQVLTSNQIYDQVLPSVVCVTADQGNGSASVGSGVVLTQSGYIVTNFHIIQGGVSLNVSMLSSTANYDAKLVGYDEELDLAVLKIEAQGLTPARLGSSDQLSVGDSVYAIGNPMGYLHGTMTEGIISSPTRTIQVDGKDMNLLQTSAALNSGNSGGALTNAYGQVVGITSAKITGVENDTVIEGLGLVIPINDTIPFLNQMIHTGQSFRPSLGILCQEVQMDDTSGVYVVSTTADTPAHEALLEGDVILAANGVDTPTLYALTRVLNDTGVGNPVELSVLRDGGVLSISITLYDRLT</sequence>
<dbReference type="PANTHER" id="PTHR43343">
    <property type="entry name" value="PEPTIDASE S12"/>
    <property type="match status" value="1"/>
</dbReference>
<feature type="transmembrane region" description="Helical" evidence="3">
    <location>
        <begin position="42"/>
        <end position="64"/>
    </location>
</feature>
<dbReference type="SUPFAM" id="SSF50494">
    <property type="entry name" value="Trypsin-like serine proteases"/>
    <property type="match status" value="1"/>
</dbReference>
<evidence type="ECO:0000313" key="6">
    <source>
        <dbReference type="Proteomes" id="UP000886879"/>
    </source>
</evidence>
<keyword evidence="3" id="KW-0472">Membrane</keyword>
<dbReference type="InterPro" id="IPR051201">
    <property type="entry name" value="Chloro_Bact_Ser_Proteases"/>
</dbReference>
<keyword evidence="1" id="KW-0645">Protease</keyword>
<dbReference type="GO" id="GO:0004252">
    <property type="term" value="F:serine-type endopeptidase activity"/>
    <property type="evidence" value="ECO:0007669"/>
    <property type="project" value="InterPro"/>
</dbReference>
<dbReference type="SUPFAM" id="SSF50156">
    <property type="entry name" value="PDZ domain-like"/>
    <property type="match status" value="1"/>
</dbReference>
<feature type="domain" description="PDZ" evidence="4">
    <location>
        <begin position="325"/>
        <end position="398"/>
    </location>
</feature>
<evidence type="ECO:0000313" key="5">
    <source>
        <dbReference type="EMBL" id="HIQ60513.1"/>
    </source>
</evidence>
<evidence type="ECO:0000256" key="1">
    <source>
        <dbReference type="ARBA" id="ARBA00022670"/>
    </source>
</evidence>
<name>A0A9D1CGQ0_9FIRM</name>
<dbReference type="InterPro" id="IPR036034">
    <property type="entry name" value="PDZ_sf"/>
</dbReference>
<dbReference type="Pfam" id="PF13365">
    <property type="entry name" value="Trypsin_2"/>
    <property type="match status" value="1"/>
</dbReference>
<dbReference type="InterPro" id="IPR009003">
    <property type="entry name" value="Peptidase_S1_PA"/>
</dbReference>
<dbReference type="PANTHER" id="PTHR43343:SF3">
    <property type="entry name" value="PROTEASE DO-LIKE 8, CHLOROPLASTIC"/>
    <property type="match status" value="1"/>
</dbReference>
<dbReference type="PRINTS" id="PR00834">
    <property type="entry name" value="PROTEASES2C"/>
</dbReference>
<dbReference type="AlphaFoldDB" id="A0A9D1CGQ0"/>
<gene>
    <name evidence="5" type="ORF">IAD31_02825</name>
</gene>
<dbReference type="Pfam" id="PF13180">
    <property type="entry name" value="PDZ_2"/>
    <property type="match status" value="1"/>
</dbReference>
<dbReference type="SMART" id="SM00228">
    <property type="entry name" value="PDZ"/>
    <property type="match status" value="1"/>
</dbReference>
<dbReference type="EMBL" id="DVFO01000026">
    <property type="protein sequence ID" value="HIQ60513.1"/>
    <property type="molecule type" value="Genomic_DNA"/>
</dbReference>
<evidence type="ECO:0000256" key="3">
    <source>
        <dbReference type="SAM" id="Phobius"/>
    </source>
</evidence>
<accession>A0A9D1CGQ0</accession>
<comment type="caution">
    <text evidence="5">The sequence shown here is derived from an EMBL/GenBank/DDBJ whole genome shotgun (WGS) entry which is preliminary data.</text>
</comment>
<dbReference type="GO" id="GO:0006508">
    <property type="term" value="P:proteolysis"/>
    <property type="evidence" value="ECO:0007669"/>
    <property type="project" value="UniProtKB-KW"/>
</dbReference>
<proteinExistence type="predicted"/>
<dbReference type="Gene3D" id="2.40.10.120">
    <property type="match status" value="1"/>
</dbReference>
<dbReference type="Gene3D" id="2.30.42.10">
    <property type="match status" value="1"/>
</dbReference>
<evidence type="ECO:0000256" key="2">
    <source>
        <dbReference type="ARBA" id="ARBA00022801"/>
    </source>
</evidence>
<keyword evidence="3" id="KW-0812">Transmembrane</keyword>
<dbReference type="InterPro" id="IPR001478">
    <property type="entry name" value="PDZ"/>
</dbReference>
<keyword evidence="2" id="KW-0378">Hydrolase</keyword>
<organism evidence="5 6">
    <name type="scientific">Candidatus Enterenecus faecium</name>
    <dbReference type="NCBI Taxonomy" id="2840780"/>
    <lineage>
        <taxon>Bacteria</taxon>
        <taxon>Bacillati</taxon>
        <taxon>Bacillota</taxon>
        <taxon>Clostridia</taxon>
        <taxon>Eubacteriales</taxon>
        <taxon>Candidatus Enterenecus</taxon>
    </lineage>
</organism>
<dbReference type="InterPro" id="IPR001940">
    <property type="entry name" value="Peptidase_S1C"/>
</dbReference>
<keyword evidence="3" id="KW-1133">Transmembrane helix</keyword>
<dbReference type="Proteomes" id="UP000886879">
    <property type="component" value="Unassembled WGS sequence"/>
</dbReference>
<protein>
    <submittedName>
        <fullName evidence="5">Trypsin-like peptidase domain-containing protein</fullName>
    </submittedName>
</protein>
<reference evidence="5" key="2">
    <citation type="journal article" date="2021" name="PeerJ">
        <title>Extensive microbial diversity within the chicken gut microbiome revealed by metagenomics and culture.</title>
        <authorList>
            <person name="Gilroy R."/>
            <person name="Ravi A."/>
            <person name="Getino M."/>
            <person name="Pursley I."/>
            <person name="Horton D.L."/>
            <person name="Alikhan N.F."/>
            <person name="Baker D."/>
            <person name="Gharbi K."/>
            <person name="Hall N."/>
            <person name="Watson M."/>
            <person name="Adriaenssens E.M."/>
            <person name="Foster-Nyarko E."/>
            <person name="Jarju S."/>
            <person name="Secka A."/>
            <person name="Antonio M."/>
            <person name="Oren A."/>
            <person name="Chaudhuri R.R."/>
            <person name="La Ragione R."/>
            <person name="Hildebrand F."/>
            <person name="Pallen M.J."/>
        </authorList>
    </citation>
    <scope>NUCLEOTIDE SEQUENCE</scope>
    <source>
        <strain evidence="5">ChiGjej2B2-12916</strain>
    </source>
</reference>
<evidence type="ECO:0000259" key="4">
    <source>
        <dbReference type="SMART" id="SM00228"/>
    </source>
</evidence>
<reference evidence="5" key="1">
    <citation type="submission" date="2020-10" db="EMBL/GenBank/DDBJ databases">
        <authorList>
            <person name="Gilroy R."/>
        </authorList>
    </citation>
    <scope>NUCLEOTIDE SEQUENCE</scope>
    <source>
        <strain evidence="5">ChiGjej2B2-12916</strain>
    </source>
</reference>